<sequence length="74" mass="8707">MKPHEDYFSINSKNFQWVKLQSKAFLLFPTNNLGGPVWKIISFYLGGIRISLESSPNFWKLDEAKQKIVKSWMK</sequence>
<name>A0A5B7GEM8_PORTR</name>
<accession>A0A5B7GEM8</accession>
<proteinExistence type="predicted"/>
<dbReference type="EMBL" id="VSRR010012804">
    <property type="protein sequence ID" value="MPC54994.1"/>
    <property type="molecule type" value="Genomic_DNA"/>
</dbReference>
<keyword evidence="2" id="KW-1185">Reference proteome</keyword>
<dbReference type="Proteomes" id="UP000324222">
    <property type="component" value="Unassembled WGS sequence"/>
</dbReference>
<reference evidence="1 2" key="1">
    <citation type="submission" date="2019-05" db="EMBL/GenBank/DDBJ databases">
        <title>Another draft genome of Portunus trituberculatus and its Hox gene families provides insights of decapod evolution.</title>
        <authorList>
            <person name="Jeong J.-H."/>
            <person name="Song I."/>
            <person name="Kim S."/>
            <person name="Choi T."/>
            <person name="Kim D."/>
            <person name="Ryu S."/>
            <person name="Kim W."/>
        </authorList>
    </citation>
    <scope>NUCLEOTIDE SEQUENCE [LARGE SCALE GENOMIC DNA]</scope>
    <source>
        <tissue evidence="1">Muscle</tissue>
    </source>
</reference>
<dbReference type="AlphaFoldDB" id="A0A5B7GEM8"/>
<comment type="caution">
    <text evidence="1">The sequence shown here is derived from an EMBL/GenBank/DDBJ whole genome shotgun (WGS) entry which is preliminary data.</text>
</comment>
<evidence type="ECO:0000313" key="1">
    <source>
        <dbReference type="EMBL" id="MPC54994.1"/>
    </source>
</evidence>
<organism evidence="1 2">
    <name type="scientific">Portunus trituberculatus</name>
    <name type="common">Swimming crab</name>
    <name type="synonym">Neptunus trituberculatus</name>
    <dbReference type="NCBI Taxonomy" id="210409"/>
    <lineage>
        <taxon>Eukaryota</taxon>
        <taxon>Metazoa</taxon>
        <taxon>Ecdysozoa</taxon>
        <taxon>Arthropoda</taxon>
        <taxon>Crustacea</taxon>
        <taxon>Multicrustacea</taxon>
        <taxon>Malacostraca</taxon>
        <taxon>Eumalacostraca</taxon>
        <taxon>Eucarida</taxon>
        <taxon>Decapoda</taxon>
        <taxon>Pleocyemata</taxon>
        <taxon>Brachyura</taxon>
        <taxon>Eubrachyura</taxon>
        <taxon>Portunoidea</taxon>
        <taxon>Portunidae</taxon>
        <taxon>Portuninae</taxon>
        <taxon>Portunus</taxon>
    </lineage>
</organism>
<protein>
    <submittedName>
        <fullName evidence="1">Uncharacterized protein</fullName>
    </submittedName>
</protein>
<evidence type="ECO:0000313" key="2">
    <source>
        <dbReference type="Proteomes" id="UP000324222"/>
    </source>
</evidence>
<gene>
    <name evidence="1" type="ORF">E2C01_048925</name>
</gene>